<evidence type="ECO:0000256" key="1">
    <source>
        <dbReference type="ARBA" id="ARBA00009091"/>
    </source>
</evidence>
<accession>A0A5J4RBJ1</accession>
<comment type="similarity">
    <text evidence="1">Belongs to the Skp family.</text>
</comment>
<dbReference type="Pfam" id="PF03938">
    <property type="entry name" value="OmpH"/>
    <property type="match status" value="1"/>
</dbReference>
<dbReference type="AlphaFoldDB" id="A0A5J4RBJ1"/>
<dbReference type="SUPFAM" id="SSF111384">
    <property type="entry name" value="OmpH-like"/>
    <property type="match status" value="1"/>
</dbReference>
<dbReference type="GO" id="GO:0051082">
    <property type="term" value="F:unfolded protein binding"/>
    <property type="evidence" value="ECO:0007669"/>
    <property type="project" value="InterPro"/>
</dbReference>
<reference evidence="4" key="1">
    <citation type="submission" date="2019-03" db="EMBL/GenBank/DDBJ databases">
        <title>Single cell metagenomics reveals metabolic interactions within the superorganism composed of flagellate Streblomastix strix and complex community of Bacteroidetes bacteria on its surface.</title>
        <authorList>
            <person name="Treitli S.C."/>
            <person name="Kolisko M."/>
            <person name="Husnik F."/>
            <person name="Keeling P."/>
            <person name="Hampl V."/>
        </authorList>
    </citation>
    <scope>NUCLEOTIDE SEQUENCE</scope>
    <source>
        <strain evidence="4">STM</strain>
    </source>
</reference>
<keyword evidence="2" id="KW-0732">Signal</keyword>
<evidence type="ECO:0000313" key="4">
    <source>
        <dbReference type="EMBL" id="KAA6331168.1"/>
    </source>
</evidence>
<comment type="caution">
    <text evidence="4">The sequence shown here is derived from an EMBL/GenBank/DDBJ whole genome shotgun (WGS) entry which is preliminary data.</text>
</comment>
<organism evidence="4">
    <name type="scientific">termite gut metagenome</name>
    <dbReference type="NCBI Taxonomy" id="433724"/>
    <lineage>
        <taxon>unclassified sequences</taxon>
        <taxon>metagenomes</taxon>
        <taxon>organismal metagenomes</taxon>
    </lineage>
</organism>
<proteinExistence type="inferred from homology"/>
<dbReference type="PANTHER" id="PTHR35089">
    <property type="entry name" value="CHAPERONE PROTEIN SKP"/>
    <property type="match status" value="1"/>
</dbReference>
<gene>
    <name evidence="4" type="ORF">EZS27_020194</name>
</gene>
<dbReference type="PANTHER" id="PTHR35089:SF1">
    <property type="entry name" value="CHAPERONE PROTEIN SKP"/>
    <property type="match status" value="1"/>
</dbReference>
<dbReference type="Gene3D" id="3.30.910.20">
    <property type="entry name" value="Skp domain"/>
    <property type="match status" value="1"/>
</dbReference>
<name>A0A5J4RBJ1_9ZZZZ</name>
<dbReference type="SMART" id="SM00935">
    <property type="entry name" value="OmpH"/>
    <property type="match status" value="1"/>
</dbReference>
<protein>
    <submittedName>
        <fullName evidence="4">Chaperone protein Skp</fullName>
    </submittedName>
</protein>
<evidence type="ECO:0000256" key="2">
    <source>
        <dbReference type="ARBA" id="ARBA00022729"/>
    </source>
</evidence>
<feature type="coiled-coil region" evidence="3">
    <location>
        <begin position="35"/>
        <end position="69"/>
    </location>
</feature>
<evidence type="ECO:0000256" key="3">
    <source>
        <dbReference type="SAM" id="Coils"/>
    </source>
</evidence>
<sequence length="171" mass="19608">MKKPVLFVVLLFTVSLMVNAQKFALIDMEYILQHIPDYEQANEQLNQLSQKYQNEVEALTQQAQSLYKDYQSKVASLPEEQRIKKEEEIVAREKSMAELRRKYFGPEGELFKRRESMMAPIQDEIYAAVKEISESAGYSVVADRASTTGIIFASPRIDISNEVLTKLGYSD</sequence>
<dbReference type="InterPro" id="IPR024930">
    <property type="entry name" value="Skp_dom_sf"/>
</dbReference>
<dbReference type="InterPro" id="IPR005632">
    <property type="entry name" value="Chaperone_Skp"/>
</dbReference>
<dbReference type="GO" id="GO:0050821">
    <property type="term" value="P:protein stabilization"/>
    <property type="evidence" value="ECO:0007669"/>
    <property type="project" value="TreeGrafter"/>
</dbReference>
<dbReference type="GO" id="GO:0005829">
    <property type="term" value="C:cytosol"/>
    <property type="evidence" value="ECO:0007669"/>
    <property type="project" value="TreeGrafter"/>
</dbReference>
<dbReference type="EMBL" id="SNRY01001406">
    <property type="protein sequence ID" value="KAA6331168.1"/>
    <property type="molecule type" value="Genomic_DNA"/>
</dbReference>
<keyword evidence="3" id="KW-0175">Coiled coil</keyword>